<evidence type="ECO:0000256" key="1">
    <source>
        <dbReference type="SAM" id="Phobius"/>
    </source>
</evidence>
<feature type="transmembrane region" description="Helical" evidence="1">
    <location>
        <begin position="51"/>
        <end position="70"/>
    </location>
</feature>
<accession>A0A5D8YNC5</accession>
<dbReference type="InterPro" id="IPR003675">
    <property type="entry name" value="Rce1/LyrA-like_dom"/>
</dbReference>
<keyword evidence="1" id="KW-0812">Transmembrane</keyword>
<reference evidence="3 4" key="1">
    <citation type="submission" date="2019-08" db="EMBL/GenBank/DDBJ databases">
        <title>Draft genome sequence of Lysobacter sp. UKS-15.</title>
        <authorList>
            <person name="Im W.-T."/>
        </authorList>
    </citation>
    <scope>NUCLEOTIDE SEQUENCE [LARGE SCALE GENOMIC DNA]</scope>
    <source>
        <strain evidence="3 4">UKS-15</strain>
    </source>
</reference>
<evidence type="ECO:0000313" key="3">
    <source>
        <dbReference type="EMBL" id="TZF83343.1"/>
    </source>
</evidence>
<keyword evidence="3" id="KW-0482">Metalloprotease</keyword>
<comment type="caution">
    <text evidence="3">The sequence shown here is derived from an EMBL/GenBank/DDBJ whole genome shotgun (WGS) entry which is preliminary data.</text>
</comment>
<feature type="transmembrane region" description="Helical" evidence="1">
    <location>
        <begin position="145"/>
        <end position="166"/>
    </location>
</feature>
<proteinExistence type="predicted"/>
<feature type="domain" description="CAAX prenyl protease 2/Lysostaphin resistance protein A-like" evidence="2">
    <location>
        <begin position="96"/>
        <end position="180"/>
    </location>
</feature>
<protein>
    <submittedName>
        <fullName evidence="3">CPBP family intramembrane metalloprotease</fullName>
    </submittedName>
</protein>
<dbReference type="AlphaFoldDB" id="A0A5D8YNC5"/>
<evidence type="ECO:0000313" key="4">
    <source>
        <dbReference type="Proteomes" id="UP000323164"/>
    </source>
</evidence>
<dbReference type="GO" id="GO:0004175">
    <property type="term" value="F:endopeptidase activity"/>
    <property type="evidence" value="ECO:0007669"/>
    <property type="project" value="UniProtKB-ARBA"/>
</dbReference>
<gene>
    <name evidence="3" type="ORF">FW784_13110</name>
</gene>
<evidence type="ECO:0000259" key="2">
    <source>
        <dbReference type="Pfam" id="PF02517"/>
    </source>
</evidence>
<keyword evidence="1" id="KW-1133">Transmembrane helix</keyword>
<keyword evidence="1" id="KW-0472">Membrane</keyword>
<feature type="transmembrane region" description="Helical" evidence="1">
    <location>
        <begin position="117"/>
        <end position="133"/>
    </location>
</feature>
<dbReference type="GO" id="GO:0006508">
    <property type="term" value="P:proteolysis"/>
    <property type="evidence" value="ECO:0007669"/>
    <property type="project" value="UniProtKB-KW"/>
</dbReference>
<dbReference type="EMBL" id="VTRV01000205">
    <property type="protein sequence ID" value="TZF83343.1"/>
    <property type="molecule type" value="Genomic_DNA"/>
</dbReference>
<dbReference type="OrthoDB" id="193898at2"/>
<dbReference type="Pfam" id="PF02517">
    <property type="entry name" value="Rce1-like"/>
    <property type="match status" value="1"/>
</dbReference>
<dbReference type="Proteomes" id="UP000323164">
    <property type="component" value="Unassembled WGS sequence"/>
</dbReference>
<dbReference type="GO" id="GO:0008237">
    <property type="term" value="F:metallopeptidase activity"/>
    <property type="evidence" value="ECO:0007669"/>
    <property type="project" value="UniProtKB-KW"/>
</dbReference>
<keyword evidence="4" id="KW-1185">Reference proteome</keyword>
<dbReference type="GO" id="GO:0080120">
    <property type="term" value="P:CAAX-box protein maturation"/>
    <property type="evidence" value="ECO:0007669"/>
    <property type="project" value="UniProtKB-ARBA"/>
</dbReference>
<keyword evidence="3" id="KW-0378">Hydrolase</keyword>
<sequence>MSASEMSENRVGLRRQWSLCALMVLAAFLLCAATGTSFSSLFPSRLSFSQEAIVALGLSAIACLNAWLGYKLASKRPVAKHTIESYSRLDLRGWNPLLLAPAAGIGEEILFRGALQTLLGVWLSSALFVLAHTKAYRFNGLSRRVLLQAAGLFAVSLVLAAIAHFAGLVPAIIVHTVIDITGLYTVRHVIAQGLMPNNSSKPTPLRGAA</sequence>
<organism evidence="3 4">
    <name type="scientific">Cognatilysobacter lacus</name>
    <dbReference type="NCBI Taxonomy" id="1643323"/>
    <lineage>
        <taxon>Bacteria</taxon>
        <taxon>Pseudomonadati</taxon>
        <taxon>Pseudomonadota</taxon>
        <taxon>Gammaproteobacteria</taxon>
        <taxon>Lysobacterales</taxon>
        <taxon>Lysobacteraceae</taxon>
        <taxon>Cognatilysobacter</taxon>
    </lineage>
</organism>
<name>A0A5D8YNC5_9GAMM</name>
<keyword evidence="3" id="KW-0645">Protease</keyword>